<organism evidence="1">
    <name type="scientific">Brassica cretica</name>
    <name type="common">Mustard</name>
    <dbReference type="NCBI Taxonomy" id="69181"/>
    <lineage>
        <taxon>Eukaryota</taxon>
        <taxon>Viridiplantae</taxon>
        <taxon>Streptophyta</taxon>
        <taxon>Embryophyta</taxon>
        <taxon>Tracheophyta</taxon>
        <taxon>Spermatophyta</taxon>
        <taxon>Magnoliopsida</taxon>
        <taxon>eudicotyledons</taxon>
        <taxon>Gunneridae</taxon>
        <taxon>Pentapetalae</taxon>
        <taxon>rosids</taxon>
        <taxon>malvids</taxon>
        <taxon>Brassicales</taxon>
        <taxon>Brassicaceae</taxon>
        <taxon>Brassiceae</taxon>
        <taxon>Brassica</taxon>
    </lineage>
</organism>
<dbReference type="AlphaFoldDB" id="A0A8S9LFM8"/>
<name>A0A8S9LFM8_BRACR</name>
<evidence type="ECO:0000313" key="1">
    <source>
        <dbReference type="EMBL" id="KAF2605132.1"/>
    </source>
</evidence>
<reference evidence="1" key="1">
    <citation type="submission" date="2019-12" db="EMBL/GenBank/DDBJ databases">
        <title>Genome sequencing and annotation of Brassica cretica.</title>
        <authorList>
            <person name="Studholme D.J."/>
            <person name="Sarris P.F."/>
        </authorList>
    </citation>
    <scope>NUCLEOTIDE SEQUENCE</scope>
    <source>
        <strain evidence="1">PFS-102/07</strain>
        <tissue evidence="1">Leaf</tissue>
    </source>
</reference>
<accession>A0A8S9LFM8</accession>
<gene>
    <name evidence="1" type="ORF">F2Q70_00027137</name>
</gene>
<dbReference type="EMBL" id="QGKY02000094">
    <property type="protein sequence ID" value="KAF2605132.1"/>
    <property type="molecule type" value="Genomic_DNA"/>
</dbReference>
<proteinExistence type="predicted"/>
<comment type="caution">
    <text evidence="1">The sequence shown here is derived from an EMBL/GenBank/DDBJ whole genome shotgun (WGS) entry which is preliminary data.</text>
</comment>
<sequence length="145" mass="16615">MALCLSEKVKFKLSPKEKNSRNESAVETDALLKTMFSLVSSCTKLHLWRMVATTPRRWPFSLLTLFFSLPPSFPSLPVDMMKTWRCGGLSILNPGPRDYIGLVSVPSGVQARLVNGKKRMSAFRKIWKDFLDFSRYVGTFFDVEW</sequence>
<protein>
    <submittedName>
        <fullName evidence="1">Uncharacterized protein</fullName>
    </submittedName>
</protein>